<evidence type="ECO:0000313" key="4">
    <source>
        <dbReference type="Proteomes" id="UP001216638"/>
    </source>
</evidence>
<feature type="transmembrane region" description="Helical" evidence="2">
    <location>
        <begin position="494"/>
        <end position="514"/>
    </location>
</feature>
<keyword evidence="2" id="KW-0812">Transmembrane</keyword>
<name>A0AAF0DTH8_9BASI</name>
<feature type="region of interest" description="Disordered" evidence="1">
    <location>
        <begin position="1"/>
        <end position="85"/>
    </location>
</feature>
<evidence type="ECO:0008006" key="5">
    <source>
        <dbReference type="Google" id="ProtNLM"/>
    </source>
</evidence>
<feature type="region of interest" description="Disordered" evidence="1">
    <location>
        <begin position="430"/>
        <end position="460"/>
    </location>
</feature>
<evidence type="ECO:0000313" key="3">
    <source>
        <dbReference type="EMBL" id="WFC95152.1"/>
    </source>
</evidence>
<reference evidence="3" key="1">
    <citation type="submission" date="2023-03" db="EMBL/GenBank/DDBJ databases">
        <title>Mating type loci evolution in Malassezia.</title>
        <authorList>
            <person name="Coelho M.A."/>
        </authorList>
    </citation>
    <scope>NUCLEOTIDE SEQUENCE</scope>
    <source>
        <strain evidence="3">CBS 14135</strain>
    </source>
</reference>
<proteinExistence type="predicted"/>
<feature type="transmembrane region" description="Helical" evidence="2">
    <location>
        <begin position="239"/>
        <end position="259"/>
    </location>
</feature>
<dbReference type="GO" id="GO:0015179">
    <property type="term" value="F:L-amino acid transmembrane transporter activity"/>
    <property type="evidence" value="ECO:0007669"/>
    <property type="project" value="TreeGrafter"/>
</dbReference>
<dbReference type="PANTHER" id="PTHR22950">
    <property type="entry name" value="AMINO ACID TRANSPORTER"/>
    <property type="match status" value="1"/>
</dbReference>
<evidence type="ECO:0000256" key="1">
    <source>
        <dbReference type="SAM" id="MobiDB-lite"/>
    </source>
</evidence>
<keyword evidence="4" id="KW-1185">Reference proteome</keyword>
<feature type="transmembrane region" description="Helical" evidence="2">
    <location>
        <begin position="195"/>
        <end position="219"/>
    </location>
</feature>
<dbReference type="AlphaFoldDB" id="A0AAF0DTH8"/>
<feature type="transmembrane region" description="Helical" evidence="2">
    <location>
        <begin position="313"/>
        <end position="331"/>
    </location>
</feature>
<feature type="transmembrane region" description="Helical" evidence="2">
    <location>
        <begin position="654"/>
        <end position="673"/>
    </location>
</feature>
<protein>
    <recommendedName>
        <fullName evidence="5">Amino acid transporter transmembrane domain-containing protein</fullName>
    </recommendedName>
</protein>
<feature type="compositionally biased region" description="Low complexity" evidence="1">
    <location>
        <begin position="441"/>
        <end position="457"/>
    </location>
</feature>
<dbReference type="PANTHER" id="PTHR22950:SF671">
    <property type="entry name" value="CHROMOSOME UNDETERMINED SCAFFOLD_75, WHOLE GENOME SHOTGUN SEQUENCE"/>
    <property type="match status" value="1"/>
</dbReference>
<feature type="transmembrane region" description="Helical" evidence="2">
    <location>
        <begin position="534"/>
        <end position="555"/>
    </location>
</feature>
<evidence type="ECO:0000256" key="2">
    <source>
        <dbReference type="SAM" id="Phobius"/>
    </source>
</evidence>
<gene>
    <name evidence="3" type="ORF">MBRA1_001799</name>
</gene>
<feature type="transmembrane region" description="Helical" evidence="2">
    <location>
        <begin position="404"/>
        <end position="423"/>
    </location>
</feature>
<dbReference type="Proteomes" id="UP001216638">
    <property type="component" value="Chromosome 2"/>
</dbReference>
<organism evidence="3 4">
    <name type="scientific">Malassezia brasiliensis</name>
    <dbReference type="NCBI Taxonomy" id="1821822"/>
    <lineage>
        <taxon>Eukaryota</taxon>
        <taxon>Fungi</taxon>
        <taxon>Dikarya</taxon>
        <taxon>Basidiomycota</taxon>
        <taxon>Ustilaginomycotina</taxon>
        <taxon>Malasseziomycetes</taxon>
        <taxon>Malasseziales</taxon>
        <taxon>Malasseziaceae</taxon>
        <taxon>Malassezia</taxon>
    </lineage>
</organism>
<feature type="transmembrane region" description="Helical" evidence="2">
    <location>
        <begin position="271"/>
        <end position="288"/>
    </location>
</feature>
<keyword evidence="2" id="KW-0472">Membrane</keyword>
<keyword evidence="2" id="KW-1133">Transmembrane helix</keyword>
<accession>A0AAF0DTH8</accession>
<dbReference type="EMBL" id="CP119952">
    <property type="protein sequence ID" value="WFC95152.1"/>
    <property type="molecule type" value="Genomic_DNA"/>
</dbReference>
<feature type="compositionally biased region" description="Low complexity" evidence="1">
    <location>
        <begin position="1"/>
        <end position="18"/>
    </location>
</feature>
<feature type="transmembrane region" description="Helical" evidence="2">
    <location>
        <begin position="144"/>
        <end position="168"/>
    </location>
</feature>
<dbReference type="GO" id="GO:0016020">
    <property type="term" value="C:membrane"/>
    <property type="evidence" value="ECO:0007669"/>
    <property type="project" value="TreeGrafter"/>
</dbReference>
<sequence>MADDAVGPAPAHAPPEGASDGGAGTRAADESVVTLHIASDDASDTSEPLPADDDEGAEPTTLYLWDEDSDADDTAPPTPRPRARNLFAPTQALPTVANWWRTLLIGSAAPGTLSVGHVAMNLLGSSLHPGVLLAMPVYFTRAGIVPGIIVAVFVAVLAAFGAALWITLGRYVGGTTIEAITARAFGVHTQWRRNLGLGLSSTVLIVYCTGAAVVGYHAMTDLLLQVFFHYVRPGHLLHDRAFVTLFIGGVMTLPLLVSATPKRNMIQIQSWTMVLCYPVVVALLYAHTDDWEALPPPAHTETVPMPRLHDYTWPWASTAMLPLLMLSALPAQILAHSRSMRRKNVYESNVRSFTLAQVIQTVSMLVIVYVLGADLGMVGSEQLGRGLHANFFDSLPFDDDHVNGARMLFAMMLAAHLRLLNLLNVHPLRNVQPPTPQRQASTPSRSMNRSSSFASPRWLPPPMRSSGLHLPPLDAAAALEERAWRRFRFLRNSLSGIVLWAITAGIAYFSGVGGVFRRNEKEGEELRFLRSVEIIGIIGAIVGFLLPAVLWLVLFRIRRPRSILLFQSDSMRRRLSQYLLSPLSALIPIAREEETQTLLPHDEEEEAHDAHDMIPSHENEEGPSTRDEATLILLARKERALQRQTRERRLWQELVVVVVLLPFGLFLVFSSAIELVGGGY</sequence>
<feature type="transmembrane region" description="Helical" evidence="2">
    <location>
        <begin position="352"/>
        <end position="372"/>
    </location>
</feature>